<evidence type="ECO:0000313" key="1">
    <source>
        <dbReference type="EMBL" id="KAI0092210.1"/>
    </source>
</evidence>
<gene>
    <name evidence="1" type="ORF">BDY19DRAFT_990941</name>
</gene>
<comment type="caution">
    <text evidence="1">The sequence shown here is derived from an EMBL/GenBank/DDBJ whole genome shotgun (WGS) entry which is preliminary data.</text>
</comment>
<proteinExistence type="predicted"/>
<organism evidence="1 2">
    <name type="scientific">Irpex rosettiformis</name>
    <dbReference type="NCBI Taxonomy" id="378272"/>
    <lineage>
        <taxon>Eukaryota</taxon>
        <taxon>Fungi</taxon>
        <taxon>Dikarya</taxon>
        <taxon>Basidiomycota</taxon>
        <taxon>Agaricomycotina</taxon>
        <taxon>Agaricomycetes</taxon>
        <taxon>Polyporales</taxon>
        <taxon>Irpicaceae</taxon>
        <taxon>Irpex</taxon>
    </lineage>
</organism>
<evidence type="ECO:0000313" key="2">
    <source>
        <dbReference type="Proteomes" id="UP001055072"/>
    </source>
</evidence>
<reference evidence="1" key="1">
    <citation type="journal article" date="2021" name="Environ. Microbiol.">
        <title>Gene family expansions and transcriptome signatures uncover fungal adaptations to wood decay.</title>
        <authorList>
            <person name="Hage H."/>
            <person name="Miyauchi S."/>
            <person name="Viragh M."/>
            <person name="Drula E."/>
            <person name="Min B."/>
            <person name="Chaduli D."/>
            <person name="Navarro D."/>
            <person name="Favel A."/>
            <person name="Norest M."/>
            <person name="Lesage-Meessen L."/>
            <person name="Balint B."/>
            <person name="Merenyi Z."/>
            <person name="de Eugenio L."/>
            <person name="Morin E."/>
            <person name="Martinez A.T."/>
            <person name="Baldrian P."/>
            <person name="Stursova M."/>
            <person name="Martinez M.J."/>
            <person name="Novotny C."/>
            <person name="Magnuson J.K."/>
            <person name="Spatafora J.W."/>
            <person name="Maurice S."/>
            <person name="Pangilinan J."/>
            <person name="Andreopoulos W."/>
            <person name="LaButti K."/>
            <person name="Hundley H."/>
            <person name="Na H."/>
            <person name="Kuo A."/>
            <person name="Barry K."/>
            <person name="Lipzen A."/>
            <person name="Henrissat B."/>
            <person name="Riley R."/>
            <person name="Ahrendt S."/>
            <person name="Nagy L.G."/>
            <person name="Grigoriev I.V."/>
            <person name="Martin F."/>
            <person name="Rosso M.N."/>
        </authorList>
    </citation>
    <scope>NUCLEOTIDE SEQUENCE</scope>
    <source>
        <strain evidence="1">CBS 384.51</strain>
    </source>
</reference>
<keyword evidence="2" id="KW-1185">Reference proteome</keyword>
<name>A0ACB8UD66_9APHY</name>
<protein>
    <submittedName>
        <fullName evidence="1">Uncharacterized protein</fullName>
    </submittedName>
</protein>
<dbReference type="Proteomes" id="UP001055072">
    <property type="component" value="Unassembled WGS sequence"/>
</dbReference>
<dbReference type="EMBL" id="MU274904">
    <property type="protein sequence ID" value="KAI0092210.1"/>
    <property type="molecule type" value="Genomic_DNA"/>
</dbReference>
<accession>A0ACB8UD66</accession>
<sequence>MATRNIATTNAYSHIAPHPASHITYPPQCSLPSGRDRTTAPSYPTPHYPLPQAGPESTSRSVFSNDSEDEEEDVTEATNKRSSLLLDLRELRRVDSRVMERRELRRQKSKTTLPHHPTFQVIKVRSHGINPDPRLPEWQVAERPKEALNIGDSIFVQLADDERQQGYAAPFMIVDSPTFPQEGVVRLKVMSWAGVHAPIKLTIHTQWFAPTRRPRATEKIWKTFIGCLYGLA</sequence>